<dbReference type="Proteomes" id="UP000318199">
    <property type="component" value="Unassembled WGS sequence"/>
</dbReference>
<feature type="region of interest" description="Disordered" evidence="1">
    <location>
        <begin position="1346"/>
        <end position="1369"/>
    </location>
</feature>
<protein>
    <submittedName>
        <fullName evidence="3">TIGR02099 family protein</fullName>
    </submittedName>
</protein>
<evidence type="ECO:0000313" key="3">
    <source>
        <dbReference type="EMBL" id="TWO69649.1"/>
    </source>
</evidence>
<organism evidence="3 4">
    <name type="scientific">Caenimonas sedimenti</name>
    <dbReference type="NCBI Taxonomy" id="2596921"/>
    <lineage>
        <taxon>Bacteria</taxon>
        <taxon>Pseudomonadati</taxon>
        <taxon>Pseudomonadota</taxon>
        <taxon>Betaproteobacteria</taxon>
        <taxon>Burkholderiales</taxon>
        <taxon>Comamonadaceae</taxon>
        <taxon>Caenimonas</taxon>
    </lineage>
</organism>
<dbReference type="Pfam" id="PF13116">
    <property type="entry name" value="YhdP"/>
    <property type="match status" value="1"/>
</dbReference>
<evidence type="ECO:0000259" key="2">
    <source>
        <dbReference type="Pfam" id="PF13116"/>
    </source>
</evidence>
<name>A0A562ZM56_9BURK</name>
<reference evidence="3 4" key="1">
    <citation type="submission" date="2019-07" db="EMBL/GenBank/DDBJ databases">
        <title>Caenimonas sedimenti sp. nov., isolated from activated sludge.</title>
        <authorList>
            <person name="Xu J."/>
        </authorList>
    </citation>
    <scope>NUCLEOTIDE SEQUENCE [LARGE SCALE GENOMIC DNA]</scope>
    <source>
        <strain evidence="3 4">HX-9-20</strain>
    </source>
</reference>
<gene>
    <name evidence="3" type="ORF">FN976_17605</name>
</gene>
<dbReference type="EMBL" id="VOBQ01000014">
    <property type="protein sequence ID" value="TWO69649.1"/>
    <property type="molecule type" value="Genomic_DNA"/>
</dbReference>
<comment type="caution">
    <text evidence="3">The sequence shown here is derived from an EMBL/GenBank/DDBJ whole genome shotgun (WGS) entry which is preliminary data.</text>
</comment>
<dbReference type="OrthoDB" id="8521382at2"/>
<dbReference type="RefSeq" id="WP_145894364.1">
    <property type="nucleotide sequence ID" value="NZ_VOBQ01000014.1"/>
</dbReference>
<evidence type="ECO:0000256" key="1">
    <source>
        <dbReference type="SAM" id="MobiDB-lite"/>
    </source>
</evidence>
<dbReference type="NCBIfam" id="TIGR02099">
    <property type="entry name" value="YhdP family protein"/>
    <property type="match status" value="1"/>
</dbReference>
<dbReference type="InterPro" id="IPR011836">
    <property type="entry name" value="YhdP"/>
</dbReference>
<dbReference type="PANTHER" id="PTHR38690">
    <property type="entry name" value="PROTEASE-RELATED"/>
    <property type="match status" value="1"/>
</dbReference>
<dbReference type="InterPro" id="IPR025263">
    <property type="entry name" value="YhdP_central"/>
</dbReference>
<feature type="domain" description="YhdP central" evidence="2">
    <location>
        <begin position="19"/>
        <end position="1346"/>
    </location>
</feature>
<proteinExistence type="predicted"/>
<keyword evidence="4" id="KW-1185">Reference proteome</keyword>
<evidence type="ECO:0000313" key="4">
    <source>
        <dbReference type="Proteomes" id="UP000318199"/>
    </source>
</evidence>
<accession>A0A562ZM56</accession>
<dbReference type="PANTHER" id="PTHR38690:SF1">
    <property type="entry name" value="PROTEASE"/>
    <property type="match status" value="1"/>
</dbReference>
<sequence>MNAPPPIPSRTLKIFAAAVKWSLWLLLAAWLVLALAWGALHAWIVPRIGEFRPALESEAGRVLGVPVRIGGITARSEGLIPTFELRDVMLVGPQGQAALRLPLVVAGLSPRSLWNLGFEQLYIDRPELDIRRSPDGRIHVAGLDFSRASANDGRAADWLFRQTEFVIRGGTLHWTDELRRAPPLALREVQIVLRNTARQHAVRLEATPPPEWGSRFTLTGRFRQPFLAAGSGWQTWVGQVHADFGAVDLSQLRQHANLGFEINQGRGRLRAWADVERGQVIGGTADVVLTEVNARLGQALEPLALQSMSGRLGGKRLAHGFSFETQALQFVTVEGQRWPGGNVMLTWNQAQGKQPAQGTLRADKLDLGALSAIATRLPLSTATHAALQGYAPQGLVESLQARWQGGAGAVEKYEARGRASGLRLAARPGPEGKAGSPGIEGAAVDFDFTQDGGKARLAIERGELDLPGVFEERAVPVDSLAADVQWQRAGDQLSLSVANLKFSNADAQGEGQATWRTGDPAKVPGATRLPGVLDLQGSLSRANGTRVFRYLPLGVNKPARDYVRDSVLAGVSTGTKFRVKGDLRRFPFADGKDGQFLITAQVRDVTFAYVPPTPARGPETWPALDQLSAELEFEGNGMRIKGASGSFVGAPRLQVKADARIAEYRRTEVEVQGRVRGPLADSLAVVNAAPLAGWMNQALAKSTGNGNADLDLSLNLPIAAMERSKVLGTVTLAGNDIQITPDSPPLTRARGVVTFTDKGFQVLGAQARAFGGDVRLEGGTRAAGAPADAPPVLLRVQGTATAEGLRQARELGYLSRLARDFTGSTPYQLALGIRTGRPEILLTSSLQGLALNLPAPLNKSAETTLPLRYENALVRDTPPGARAQDTLAIQLGRLATVNYLRDVSGAEPQVLRGAIGIGLAGGEAVALPEEGVLANVQFDTFGVDPWEDVIARAAGADGAAAPEARPRAESAAATAYLPTSMAVRARELSAEGRTLHNVVVGVSREGRTWRANVAADELNGYVEYREPLSTGAGRLHARLARLSMAAAAAGEVEALLEQQPGSIPALDIVVDDFELKGRKLGRLEIEAVNRGAGAVAREGGVREWRLSKLSLSTPEAVFTASGNWAALGAQPDARPGPRAAAERRRTAMKFQLDIADAGALLARFGMSNVVRRGRGSMEGNVAWLGSPLAFDYPTLTGNFKVNVESGQFLKAEPGLAKLLGVLSLQSLPRRLALDFRDVFSEGFSFDFMRGDIVIEQGIASTNNLQMKGVNAAVLMDGKADIARETQDLKVVVVPEINAGTASLVFTVINPALGLGSFLAQMFLRQPLMKAATQEFHIDGTWGDPRVTRVSRSGEPATTAGPVPPPAPIR</sequence>